<evidence type="ECO:0000256" key="1">
    <source>
        <dbReference type="SAM" id="MobiDB-lite"/>
    </source>
</evidence>
<dbReference type="PaxDb" id="3708-A0A078ID01"/>
<gene>
    <name evidence="2" type="primary">BnaA04g24550D</name>
    <name evidence="2" type="ORF">GSBRNA2T00088603001</name>
</gene>
<reference evidence="2 3" key="1">
    <citation type="journal article" date="2014" name="Science">
        <title>Plant genetics. Early allopolyploid evolution in the post-Neolithic Brassica napus oilseed genome.</title>
        <authorList>
            <person name="Chalhoub B."/>
            <person name="Denoeud F."/>
            <person name="Liu S."/>
            <person name="Parkin I.A."/>
            <person name="Tang H."/>
            <person name="Wang X."/>
            <person name="Chiquet J."/>
            <person name="Belcram H."/>
            <person name="Tong C."/>
            <person name="Samans B."/>
            <person name="Correa M."/>
            <person name="Da Silva C."/>
            <person name="Just J."/>
            <person name="Falentin C."/>
            <person name="Koh C.S."/>
            <person name="Le Clainche I."/>
            <person name="Bernard M."/>
            <person name="Bento P."/>
            <person name="Noel B."/>
            <person name="Labadie K."/>
            <person name="Alberti A."/>
            <person name="Charles M."/>
            <person name="Arnaud D."/>
            <person name="Guo H."/>
            <person name="Daviaud C."/>
            <person name="Alamery S."/>
            <person name="Jabbari K."/>
            <person name="Zhao M."/>
            <person name="Edger P.P."/>
            <person name="Chelaifa H."/>
            <person name="Tack D."/>
            <person name="Lassalle G."/>
            <person name="Mestiri I."/>
            <person name="Schnel N."/>
            <person name="Le Paslier M.C."/>
            <person name="Fan G."/>
            <person name="Renault V."/>
            <person name="Bayer P.E."/>
            <person name="Golicz A.A."/>
            <person name="Manoli S."/>
            <person name="Lee T.H."/>
            <person name="Thi V.H."/>
            <person name="Chalabi S."/>
            <person name="Hu Q."/>
            <person name="Fan C."/>
            <person name="Tollenaere R."/>
            <person name="Lu Y."/>
            <person name="Battail C."/>
            <person name="Shen J."/>
            <person name="Sidebottom C.H."/>
            <person name="Wang X."/>
            <person name="Canaguier A."/>
            <person name="Chauveau A."/>
            <person name="Berard A."/>
            <person name="Deniot G."/>
            <person name="Guan M."/>
            <person name="Liu Z."/>
            <person name="Sun F."/>
            <person name="Lim Y.P."/>
            <person name="Lyons E."/>
            <person name="Town C.D."/>
            <person name="Bancroft I."/>
            <person name="Wang X."/>
            <person name="Meng J."/>
            <person name="Ma J."/>
            <person name="Pires J.C."/>
            <person name="King G.J."/>
            <person name="Brunel D."/>
            <person name="Delourme R."/>
            <person name="Renard M."/>
            <person name="Aury J.M."/>
            <person name="Adams K.L."/>
            <person name="Batley J."/>
            <person name="Snowdon R.J."/>
            <person name="Tost J."/>
            <person name="Edwards D."/>
            <person name="Zhou Y."/>
            <person name="Hua W."/>
            <person name="Sharpe A.G."/>
            <person name="Paterson A.H."/>
            <person name="Guan C."/>
            <person name="Wincker P."/>
        </authorList>
    </citation>
    <scope>NUCLEOTIDE SEQUENCE [LARGE SCALE GENOMIC DNA]</scope>
    <source>
        <strain evidence="3">cv. Darmor-bzh</strain>
    </source>
</reference>
<evidence type="ECO:0000313" key="2">
    <source>
        <dbReference type="EMBL" id="CDY47977.1"/>
    </source>
</evidence>
<name>A0A078ID01_BRANA</name>
<proteinExistence type="predicted"/>
<accession>A0A078ID01</accession>
<dbReference type="Gramene" id="CDY47977">
    <property type="protein sequence ID" value="CDY47977"/>
    <property type="gene ID" value="GSBRNA2T00088603001"/>
</dbReference>
<sequence>MSASWADVADSENNTASGSTSFESEHQEV</sequence>
<dbReference type="EMBL" id="LK032747">
    <property type="protein sequence ID" value="CDY47977.1"/>
    <property type="molecule type" value="Genomic_DNA"/>
</dbReference>
<dbReference type="AlphaFoldDB" id="A0A078ID01"/>
<feature type="compositionally biased region" description="Polar residues" evidence="1">
    <location>
        <begin position="11"/>
        <end position="22"/>
    </location>
</feature>
<protein>
    <submittedName>
        <fullName evidence="2">BnaA04g24550D protein</fullName>
    </submittedName>
</protein>
<keyword evidence="3" id="KW-1185">Reference proteome</keyword>
<dbReference type="Proteomes" id="UP000028999">
    <property type="component" value="Unassembled WGS sequence"/>
</dbReference>
<evidence type="ECO:0000313" key="3">
    <source>
        <dbReference type="Proteomes" id="UP000028999"/>
    </source>
</evidence>
<feature type="region of interest" description="Disordered" evidence="1">
    <location>
        <begin position="1"/>
        <end position="29"/>
    </location>
</feature>
<organism evidence="2 3">
    <name type="scientific">Brassica napus</name>
    <name type="common">Rape</name>
    <dbReference type="NCBI Taxonomy" id="3708"/>
    <lineage>
        <taxon>Eukaryota</taxon>
        <taxon>Viridiplantae</taxon>
        <taxon>Streptophyta</taxon>
        <taxon>Embryophyta</taxon>
        <taxon>Tracheophyta</taxon>
        <taxon>Spermatophyta</taxon>
        <taxon>Magnoliopsida</taxon>
        <taxon>eudicotyledons</taxon>
        <taxon>Gunneridae</taxon>
        <taxon>Pentapetalae</taxon>
        <taxon>rosids</taxon>
        <taxon>malvids</taxon>
        <taxon>Brassicales</taxon>
        <taxon>Brassicaceae</taxon>
        <taxon>Brassiceae</taxon>
        <taxon>Brassica</taxon>
    </lineage>
</organism>